<feature type="transmembrane region" description="Helical" evidence="1">
    <location>
        <begin position="345"/>
        <end position="366"/>
    </location>
</feature>
<keyword evidence="1" id="KW-0812">Transmembrane</keyword>
<evidence type="ECO:0000313" key="3">
    <source>
        <dbReference type="Proteomes" id="UP000029585"/>
    </source>
</evidence>
<feature type="transmembrane region" description="Helical" evidence="1">
    <location>
        <begin position="132"/>
        <end position="156"/>
    </location>
</feature>
<feature type="transmembrane region" description="Helical" evidence="1">
    <location>
        <begin position="21"/>
        <end position="45"/>
    </location>
</feature>
<comment type="caution">
    <text evidence="2">The sequence shown here is derived from an EMBL/GenBank/DDBJ whole genome shotgun (WGS) entry which is preliminary data.</text>
</comment>
<feature type="transmembrane region" description="Helical" evidence="1">
    <location>
        <begin position="198"/>
        <end position="218"/>
    </location>
</feature>
<sequence length="407" mass="42259">MDFSELIAAADPSIFTESIKAWVSGLNINSVIMLIMMIFMIVGAIDRIRGNKLGYGEKFEDGFNAIGGLAIAMAGVYAAAPVLSMVLGPIISPIYTAIGADASMFATTILACDMGGYPLAMELASDPSIGNFAGLILGTMMGPTIVFTIPVALGIIKKEDRPYLGAGVLAGMITIPIGCIVGGLVMNMTPYKMDIGRILINLVPVIVIAALIVIGLWFAPGPMINGFNKFGTGVTVVITVLTAIAVFQQITGIMFPVFDVMSTVDPDLGMTPLNNGLLVCGQIGIVLIGAFPMVEWITRTFGGALSKLGGALGMNDKGSAGLVATLANNIAMFNIMGEMNPKGKILNVAFAVSAAFVFGDHLGFAAGNDAQMIFPMIAGKLVAGVTALIVANLLAPKLLSKIQTISK</sequence>
<dbReference type="PATRIC" id="fig|742738.3.peg.2740"/>
<organism evidence="2 3">
    <name type="scientific">Flavonifractor plautii 1_3_50AFAA</name>
    <dbReference type="NCBI Taxonomy" id="742738"/>
    <lineage>
        <taxon>Bacteria</taxon>
        <taxon>Bacillati</taxon>
        <taxon>Bacillota</taxon>
        <taxon>Clostridia</taxon>
        <taxon>Eubacteriales</taxon>
        <taxon>Oscillospiraceae</taxon>
        <taxon>Flavonifractor</taxon>
    </lineage>
</organism>
<proteinExistence type="predicted"/>
<evidence type="ECO:0008006" key="4">
    <source>
        <dbReference type="Google" id="ProtNLM"/>
    </source>
</evidence>
<dbReference type="AlphaFoldDB" id="A0A096B6L4"/>
<dbReference type="EMBL" id="ADLO01000083">
    <property type="protein sequence ID" value="KGF54626.1"/>
    <property type="molecule type" value="Genomic_DNA"/>
</dbReference>
<keyword evidence="3" id="KW-1185">Reference proteome</keyword>
<dbReference type="GO" id="GO:0034228">
    <property type="term" value="F:ethanolamine transmembrane transporter activity"/>
    <property type="evidence" value="ECO:0007669"/>
    <property type="project" value="InterPro"/>
</dbReference>
<feature type="transmembrane region" description="Helical" evidence="1">
    <location>
        <begin position="372"/>
        <end position="395"/>
    </location>
</feature>
<dbReference type="GO" id="GO:0005886">
    <property type="term" value="C:plasma membrane"/>
    <property type="evidence" value="ECO:0007669"/>
    <property type="project" value="TreeGrafter"/>
</dbReference>
<gene>
    <name evidence="2" type="ORF">HMPREF9460_02667</name>
</gene>
<feature type="transmembrane region" description="Helical" evidence="1">
    <location>
        <begin position="230"/>
        <end position="255"/>
    </location>
</feature>
<protein>
    <recommendedName>
        <fullName evidence="4">Ethanolamine utilization protein EutH</fullName>
    </recommendedName>
</protein>
<dbReference type="PANTHER" id="PTHR40089">
    <property type="entry name" value="ETHANOLAMINE UTILIZATION PROTEIN EUTH"/>
    <property type="match status" value="1"/>
</dbReference>
<dbReference type="Proteomes" id="UP000029585">
    <property type="component" value="Unassembled WGS sequence"/>
</dbReference>
<dbReference type="InterPro" id="IPR007441">
    <property type="entry name" value="EutH"/>
</dbReference>
<feature type="transmembrane region" description="Helical" evidence="1">
    <location>
        <begin position="65"/>
        <end position="87"/>
    </location>
</feature>
<keyword evidence="1" id="KW-0472">Membrane</keyword>
<feature type="transmembrane region" description="Helical" evidence="1">
    <location>
        <begin position="94"/>
        <end position="120"/>
    </location>
</feature>
<name>A0A096B6L4_FLAPL</name>
<dbReference type="PANTHER" id="PTHR40089:SF1">
    <property type="entry name" value="ETHANOLAMINE PERMEASE EUTH-RELATED"/>
    <property type="match status" value="1"/>
</dbReference>
<dbReference type="PIRSF" id="PIRSF019466">
    <property type="entry name" value="EutH"/>
    <property type="match status" value="1"/>
</dbReference>
<dbReference type="eggNOG" id="COG3192">
    <property type="taxonomic scope" value="Bacteria"/>
</dbReference>
<feature type="transmembrane region" description="Helical" evidence="1">
    <location>
        <begin position="163"/>
        <end position="186"/>
    </location>
</feature>
<evidence type="ECO:0000313" key="2">
    <source>
        <dbReference type="EMBL" id="KGF54626.1"/>
    </source>
</evidence>
<accession>A0A096B6L4</accession>
<dbReference type="RefSeq" id="WP_007493560.1">
    <property type="nucleotide sequence ID" value="NZ_KN174164.1"/>
</dbReference>
<feature type="transmembrane region" description="Helical" evidence="1">
    <location>
        <begin position="275"/>
        <end position="297"/>
    </location>
</feature>
<reference evidence="2 3" key="1">
    <citation type="submission" date="2011-08" db="EMBL/GenBank/DDBJ databases">
        <title>The Genome Sequence of Clostridium orbiscindens 1_3_50AFAA.</title>
        <authorList>
            <consortium name="The Broad Institute Genome Sequencing Platform"/>
            <person name="Earl A."/>
            <person name="Ward D."/>
            <person name="Feldgarden M."/>
            <person name="Gevers D."/>
            <person name="Daigneault M."/>
            <person name="Strauss J."/>
            <person name="Allen-Vercoe E."/>
            <person name="Young S.K."/>
            <person name="Zeng Q."/>
            <person name="Gargeya S."/>
            <person name="Fitzgerald M."/>
            <person name="Haas B."/>
            <person name="Abouelleil A."/>
            <person name="Alvarado L."/>
            <person name="Arachchi H.M."/>
            <person name="Berlin A."/>
            <person name="Brown A."/>
            <person name="Chapman S.B."/>
            <person name="Chen Z."/>
            <person name="Dunbar C."/>
            <person name="Freedman E."/>
            <person name="Gearin G."/>
            <person name="Gellesch M."/>
            <person name="Goldberg J."/>
            <person name="Griggs A."/>
            <person name="Gujja S."/>
            <person name="Heiman D."/>
            <person name="Howarth C."/>
            <person name="Larson L."/>
            <person name="Lui A."/>
            <person name="MacDonald P.J.P."/>
            <person name="Montmayeur A."/>
            <person name="Murphy C."/>
            <person name="Neiman D."/>
            <person name="Pearson M."/>
            <person name="Priest M."/>
            <person name="Roberts A."/>
            <person name="Saif S."/>
            <person name="Shea T."/>
            <person name="Shenoy N."/>
            <person name="Sisk P."/>
            <person name="Stolte C."/>
            <person name="Sykes S."/>
            <person name="Wortman J."/>
            <person name="Nusbaum C."/>
            <person name="Birren B."/>
        </authorList>
    </citation>
    <scope>NUCLEOTIDE SEQUENCE [LARGE SCALE GENOMIC DNA]</scope>
    <source>
        <strain evidence="2 3">1_3_50AFAA</strain>
    </source>
</reference>
<keyword evidence="1" id="KW-1133">Transmembrane helix</keyword>
<evidence type="ECO:0000256" key="1">
    <source>
        <dbReference type="SAM" id="Phobius"/>
    </source>
</evidence>
<dbReference type="Pfam" id="PF04346">
    <property type="entry name" value="EutH"/>
    <property type="match status" value="1"/>
</dbReference>
<dbReference type="HOGENOM" id="CLU_061142_0_0_9"/>
<dbReference type="GeneID" id="63972950"/>